<accession>A0A1D3TP75</accession>
<protein>
    <submittedName>
        <fullName evidence="1">Uncharacterized protein</fullName>
    </submittedName>
</protein>
<proteinExistence type="predicted"/>
<evidence type="ECO:0000313" key="2">
    <source>
        <dbReference type="Proteomes" id="UP000199315"/>
    </source>
</evidence>
<evidence type="ECO:0000313" key="1">
    <source>
        <dbReference type="EMBL" id="SCP95183.1"/>
    </source>
</evidence>
<dbReference type="Proteomes" id="UP000199315">
    <property type="component" value="Unassembled WGS sequence"/>
</dbReference>
<dbReference type="RefSeq" id="WP_278276575.1">
    <property type="nucleotide sequence ID" value="NZ_FMKA01000001.1"/>
</dbReference>
<dbReference type="AlphaFoldDB" id="A0A1D3TP75"/>
<sequence>MYKFTEQKPEELVNNPFVMIDEDYHTLYITEIEKVFVKSC</sequence>
<reference evidence="1 2" key="1">
    <citation type="submission" date="2016-09" db="EMBL/GenBank/DDBJ databases">
        <authorList>
            <person name="Capua I."/>
            <person name="De Benedictis P."/>
            <person name="Joannis T."/>
            <person name="Lombin L.H."/>
            <person name="Cattoli G."/>
        </authorList>
    </citation>
    <scope>NUCLEOTIDE SEQUENCE [LARGE SCALE GENOMIC DNA]</scope>
    <source>
        <strain evidence="1 2">GluBS11</strain>
    </source>
</reference>
<organism evidence="1 2">
    <name type="scientific">Anaerobium acetethylicum</name>
    <dbReference type="NCBI Taxonomy" id="1619234"/>
    <lineage>
        <taxon>Bacteria</taxon>
        <taxon>Bacillati</taxon>
        <taxon>Bacillota</taxon>
        <taxon>Clostridia</taxon>
        <taxon>Lachnospirales</taxon>
        <taxon>Lachnospiraceae</taxon>
        <taxon>Anaerobium</taxon>
    </lineage>
</organism>
<dbReference type="EMBL" id="FMKA01000001">
    <property type="protein sequence ID" value="SCP95183.1"/>
    <property type="molecule type" value="Genomic_DNA"/>
</dbReference>
<gene>
    <name evidence="1" type="ORF">SAMN05421730_1001378</name>
</gene>
<name>A0A1D3TP75_9FIRM</name>
<keyword evidence="2" id="KW-1185">Reference proteome</keyword>